<name>A0A6A5W6Q8_9PLEO</name>
<dbReference type="Gene3D" id="3.80.10.10">
    <property type="entry name" value="Ribonuclease Inhibitor"/>
    <property type="match status" value="1"/>
</dbReference>
<accession>A0A6A5W6Q8</accession>
<reference evidence="2" key="1">
    <citation type="journal article" date="2020" name="Stud. Mycol.">
        <title>101 Dothideomycetes genomes: a test case for predicting lifestyles and emergence of pathogens.</title>
        <authorList>
            <person name="Haridas S."/>
            <person name="Albert R."/>
            <person name="Binder M."/>
            <person name="Bloem J."/>
            <person name="Labutti K."/>
            <person name="Salamov A."/>
            <person name="Andreopoulos B."/>
            <person name="Baker S."/>
            <person name="Barry K."/>
            <person name="Bills G."/>
            <person name="Bluhm B."/>
            <person name="Cannon C."/>
            <person name="Castanera R."/>
            <person name="Culley D."/>
            <person name="Daum C."/>
            <person name="Ezra D."/>
            <person name="Gonzalez J."/>
            <person name="Henrissat B."/>
            <person name="Kuo A."/>
            <person name="Liang C."/>
            <person name="Lipzen A."/>
            <person name="Lutzoni F."/>
            <person name="Magnuson J."/>
            <person name="Mondo S."/>
            <person name="Nolan M."/>
            <person name="Ohm R."/>
            <person name="Pangilinan J."/>
            <person name="Park H.-J."/>
            <person name="Ramirez L."/>
            <person name="Alfaro M."/>
            <person name="Sun H."/>
            <person name="Tritt A."/>
            <person name="Yoshinaga Y."/>
            <person name="Zwiers L.-H."/>
            <person name="Turgeon B."/>
            <person name="Goodwin S."/>
            <person name="Spatafora J."/>
            <person name="Crous P."/>
            <person name="Grigoriev I."/>
        </authorList>
    </citation>
    <scope>NUCLEOTIDE SEQUENCE</scope>
    <source>
        <strain evidence="2">CBS 123094</strain>
    </source>
</reference>
<evidence type="ECO:0000313" key="2">
    <source>
        <dbReference type="EMBL" id="KAF1995781.1"/>
    </source>
</evidence>
<dbReference type="AlphaFoldDB" id="A0A6A5W6Q8"/>
<organism evidence="2 3">
    <name type="scientific">Amniculicola lignicola CBS 123094</name>
    <dbReference type="NCBI Taxonomy" id="1392246"/>
    <lineage>
        <taxon>Eukaryota</taxon>
        <taxon>Fungi</taxon>
        <taxon>Dikarya</taxon>
        <taxon>Ascomycota</taxon>
        <taxon>Pezizomycotina</taxon>
        <taxon>Dothideomycetes</taxon>
        <taxon>Pleosporomycetidae</taxon>
        <taxon>Pleosporales</taxon>
        <taxon>Amniculicolaceae</taxon>
        <taxon>Amniculicola</taxon>
    </lineage>
</organism>
<evidence type="ECO:0000256" key="1">
    <source>
        <dbReference type="SAM" id="MobiDB-lite"/>
    </source>
</evidence>
<evidence type="ECO:0008006" key="4">
    <source>
        <dbReference type="Google" id="ProtNLM"/>
    </source>
</evidence>
<feature type="region of interest" description="Disordered" evidence="1">
    <location>
        <begin position="451"/>
        <end position="489"/>
    </location>
</feature>
<evidence type="ECO:0000313" key="3">
    <source>
        <dbReference type="Proteomes" id="UP000799779"/>
    </source>
</evidence>
<feature type="compositionally biased region" description="Polar residues" evidence="1">
    <location>
        <begin position="458"/>
        <end position="468"/>
    </location>
</feature>
<dbReference type="EMBL" id="ML977633">
    <property type="protein sequence ID" value="KAF1995781.1"/>
    <property type="molecule type" value="Genomic_DNA"/>
</dbReference>
<gene>
    <name evidence="2" type="ORF">P154DRAFT_473722</name>
</gene>
<feature type="compositionally biased region" description="Polar residues" evidence="1">
    <location>
        <begin position="477"/>
        <end position="489"/>
    </location>
</feature>
<dbReference type="OrthoDB" id="408631at2759"/>
<dbReference type="InterPro" id="IPR032675">
    <property type="entry name" value="LRR_dom_sf"/>
</dbReference>
<keyword evidence="3" id="KW-1185">Reference proteome</keyword>
<protein>
    <recommendedName>
        <fullName evidence="4">F-box domain-containing protein</fullName>
    </recommendedName>
</protein>
<dbReference type="Proteomes" id="UP000799779">
    <property type="component" value="Unassembled WGS sequence"/>
</dbReference>
<dbReference type="SUPFAM" id="SSF52047">
    <property type="entry name" value="RNI-like"/>
    <property type="match status" value="1"/>
</dbReference>
<sequence>MDDLLPSYESVIHQNPWELVAGYLPSNDLCSAALVCQKWHETFTPQLWGDPASHFGVQNDTVYVALTRFKRTLLWSRLFVRELTHTLRLPPAHAELYGGPHYEWLRDCLERLPRLQSLIVNSLPFFDHAALLTLRHPSVWWKATHTDSFPRFGLRLLDASACSNATSNSLSEALPHFPDLVSLDLSRTTAAKDGAVLNTLKHLPNLRVLKLRGLGLKDSELRIIATSITTRVRSLDISENFLTDASARLLLEHCLQEIVVEQHSTRMSLPPVHDSRPLGELDIFGTENLETHLRKKLTTGFIGSLAIEDARGLGVTHLYISQNNFTVEGISDLLRSKRLQVLDMGTLYSSSQQYSRSKPENSETGSIISGVEELTLVLADFAAHKLVYLRINFAVITKDAPISTAPCLRAELIGDIPIYKPTDAHELGSSDPPLAELDATNTAVYELPTDANCPSELPVSSLSTNLSQEGVKESDANENSKPNPATQQRAPVIEVTAEPQEVKRGPAYAPEPVFVNSPVSPSWSTVDGTGGLSPILSGSGSPFTIKDGLQLSTTRPRENSVHYVEERRARLELRQSRENILHPGMLPKVRTLVLSDVPITGDALIVHRLIQFIRECAEEAEIARIRAMHTYALPPGRSRKIAERDHARSLFALGRIVLEMAPPKTVTKKISTSWREYPTKSSTEDADSEAFWNAATYDFSFFGDEEVSMPTLDPGHSLPLAAMSGLMLADQRPVPVPKPVPVQSKMPTERIFDVVAEIAKFRKERKAAYDARLQLGEVEPFVEGYWPGNITVIRPVNEDSGDVDYYGNRFESGWLYR</sequence>
<proteinExistence type="predicted"/>